<dbReference type="EMBL" id="CAXAMN010008857">
    <property type="protein sequence ID" value="CAK9026720.1"/>
    <property type="molecule type" value="Genomic_DNA"/>
</dbReference>
<sequence>MRRAYHRGVPTAVIFVDLRAAFHSVVREIVLGPKLGDGKDRCILEEALLREGFAQEIVEKLVNALAILPDCMMTKLLRELHSRTWATLNGEAVRTTRGTRPGSPLADAMFHCLMGPVVADLERTISARVQQQQMRQQCDTIGAQIVWADDLAAPVLASSNEELLGEVGSIFLEVELAFEQRGITLNMSKGKSEALLTPAGAGAKQLREQLRLQPRLELDSFCLGPGQRALMQLFTNSALKEATRLFLLEALVFTKLYYGCGSWPLLRAQDMRRLQVCQGNMLRRTLRQNKVEGNKVMSDVEILIRAGCVPVRVRLAQHRLLLAARLARHGPQFVLQELQGEAAELSDGWHTGLAEDLQWLASAMDLSTWGTAFEELRSHWVKGRPGWKRIVKQAGLKYVMLLPRLCGRALVRGGEEDTLLDLLHQAQFRCECGMLFGNSRALRLYRIQKHAWRNAEHGRIHGATCPVCLRHYWTVNRLQLHLRYVSRQGRPNRCGAWVRLFALFEAERMDLPADNFVALPGATKKDAIALVGPRVLGADENDLNYVEQEFMQLGQDLLSKG</sequence>
<reference evidence="1 2" key="1">
    <citation type="submission" date="2024-02" db="EMBL/GenBank/DDBJ databases">
        <authorList>
            <person name="Chen Y."/>
            <person name="Shah S."/>
            <person name="Dougan E. K."/>
            <person name="Thang M."/>
            <person name="Chan C."/>
        </authorList>
    </citation>
    <scope>NUCLEOTIDE SEQUENCE [LARGE SCALE GENOMIC DNA]</scope>
</reference>
<dbReference type="Proteomes" id="UP001642484">
    <property type="component" value="Unassembled WGS sequence"/>
</dbReference>
<name>A0ABP0KKC2_9DINO</name>
<feature type="non-terminal residue" evidence="1">
    <location>
        <position position="561"/>
    </location>
</feature>
<comment type="caution">
    <text evidence="1">The sequence shown here is derived from an EMBL/GenBank/DDBJ whole genome shotgun (WGS) entry which is preliminary data.</text>
</comment>
<evidence type="ECO:0000313" key="2">
    <source>
        <dbReference type="Proteomes" id="UP001642484"/>
    </source>
</evidence>
<organism evidence="1 2">
    <name type="scientific">Durusdinium trenchii</name>
    <dbReference type="NCBI Taxonomy" id="1381693"/>
    <lineage>
        <taxon>Eukaryota</taxon>
        <taxon>Sar</taxon>
        <taxon>Alveolata</taxon>
        <taxon>Dinophyceae</taxon>
        <taxon>Suessiales</taxon>
        <taxon>Symbiodiniaceae</taxon>
        <taxon>Durusdinium</taxon>
    </lineage>
</organism>
<evidence type="ECO:0000313" key="1">
    <source>
        <dbReference type="EMBL" id="CAK9026720.1"/>
    </source>
</evidence>
<keyword evidence="2" id="KW-1185">Reference proteome</keyword>
<accession>A0ABP0KKC2</accession>
<proteinExistence type="predicted"/>
<evidence type="ECO:0008006" key="3">
    <source>
        <dbReference type="Google" id="ProtNLM"/>
    </source>
</evidence>
<protein>
    <recommendedName>
        <fullName evidence="3">Reverse transcriptase domain-containing protein</fullName>
    </recommendedName>
</protein>
<gene>
    <name evidence="1" type="ORF">CCMP2556_LOCUS16488</name>
</gene>